<dbReference type="OrthoDB" id="6156909at2759"/>
<comment type="caution">
    <text evidence="2">The sequence shown here is derived from an EMBL/GenBank/DDBJ whole genome shotgun (WGS) entry which is preliminary data.</text>
</comment>
<keyword evidence="3" id="KW-1185">Reference proteome</keyword>
<sequence>MSESECGAICVHKDVMDKFNVIMEETKLDANELMEHFFGLYNCCVKLVQPNKTGLQNSGGIHTGQASAHMIQQLQQQQQHSAEVKTENDDFIPVGMTYTNANNSSMADSSSSKNSSLSESDDVSCLGVTQIGGDCSVEDK</sequence>
<organism evidence="2 3">
    <name type="scientific">Candidula unifasciata</name>
    <dbReference type="NCBI Taxonomy" id="100452"/>
    <lineage>
        <taxon>Eukaryota</taxon>
        <taxon>Metazoa</taxon>
        <taxon>Spiralia</taxon>
        <taxon>Lophotrochozoa</taxon>
        <taxon>Mollusca</taxon>
        <taxon>Gastropoda</taxon>
        <taxon>Heterobranchia</taxon>
        <taxon>Euthyneura</taxon>
        <taxon>Panpulmonata</taxon>
        <taxon>Eupulmonata</taxon>
        <taxon>Stylommatophora</taxon>
        <taxon>Helicina</taxon>
        <taxon>Helicoidea</taxon>
        <taxon>Geomitridae</taxon>
        <taxon>Candidula</taxon>
    </lineage>
</organism>
<proteinExistence type="predicted"/>
<evidence type="ECO:0000313" key="2">
    <source>
        <dbReference type="EMBL" id="CAG5117129.1"/>
    </source>
</evidence>
<feature type="region of interest" description="Disordered" evidence="1">
    <location>
        <begin position="93"/>
        <end position="123"/>
    </location>
</feature>
<dbReference type="EMBL" id="CAJHNH020000351">
    <property type="protein sequence ID" value="CAG5117129.1"/>
    <property type="molecule type" value="Genomic_DNA"/>
</dbReference>
<dbReference type="Proteomes" id="UP000678393">
    <property type="component" value="Unassembled WGS sequence"/>
</dbReference>
<dbReference type="AlphaFoldDB" id="A0A8S3YJG1"/>
<evidence type="ECO:0000313" key="3">
    <source>
        <dbReference type="Proteomes" id="UP000678393"/>
    </source>
</evidence>
<gene>
    <name evidence="2" type="ORF">CUNI_LOCUS2687</name>
</gene>
<feature type="compositionally biased region" description="Low complexity" evidence="1">
    <location>
        <begin position="102"/>
        <end position="118"/>
    </location>
</feature>
<reference evidence="2" key="1">
    <citation type="submission" date="2021-04" db="EMBL/GenBank/DDBJ databases">
        <authorList>
            <consortium name="Molecular Ecology Group"/>
        </authorList>
    </citation>
    <scope>NUCLEOTIDE SEQUENCE</scope>
</reference>
<accession>A0A8S3YJG1</accession>
<evidence type="ECO:0000256" key="1">
    <source>
        <dbReference type="SAM" id="MobiDB-lite"/>
    </source>
</evidence>
<name>A0A8S3YJG1_9EUPU</name>
<protein>
    <submittedName>
        <fullName evidence="2">Uncharacterized protein</fullName>
    </submittedName>
</protein>
<feature type="non-terminal residue" evidence="2">
    <location>
        <position position="140"/>
    </location>
</feature>